<evidence type="ECO:0000256" key="1">
    <source>
        <dbReference type="ARBA" id="ARBA00010638"/>
    </source>
</evidence>
<keyword evidence="5" id="KW-0479">Metal-binding</keyword>
<comment type="caution">
    <text evidence="6">The sequence shown here is derived from an EMBL/GenBank/DDBJ whole genome shotgun (WGS) entry which is preliminary data.</text>
</comment>
<dbReference type="PANTHER" id="PTHR23407:SF1">
    <property type="entry name" value="5-FORMYLTETRAHYDROFOLATE CYCLO-LIGASE"/>
    <property type="match status" value="1"/>
</dbReference>
<evidence type="ECO:0000256" key="2">
    <source>
        <dbReference type="ARBA" id="ARBA00022741"/>
    </source>
</evidence>
<dbReference type="AlphaFoldDB" id="A0A927CBU1"/>
<evidence type="ECO:0000256" key="3">
    <source>
        <dbReference type="ARBA" id="ARBA00022840"/>
    </source>
</evidence>
<accession>A0A927CBU1</accession>
<comment type="cofactor">
    <cofactor evidence="5">
        <name>Mg(2+)</name>
        <dbReference type="ChEBI" id="CHEBI:18420"/>
    </cofactor>
</comment>
<sequence>MTVQAHKAELRKQMEATRALLSAEERAEESARACAAAIRLLEERGDDADGRTFTLFSYVPFRTELDVTPVMLWCWNRGGTIVVPKVIREHKLMSLHQIQSLDELESGRWGIREPAMSAPVLERLEDIDCVLVPGLAFDGKGGRLGYGGGYYDAFMRMCRENTGREPFKLAVAFDLQLISEVPMDHFDFRTDAVVTDRRTCLIR</sequence>
<feature type="binding site" evidence="4">
    <location>
        <begin position="7"/>
        <end position="11"/>
    </location>
    <ligand>
        <name>ATP</name>
        <dbReference type="ChEBI" id="CHEBI:30616"/>
    </ligand>
</feature>
<feature type="binding site" evidence="4">
    <location>
        <begin position="143"/>
        <end position="151"/>
    </location>
    <ligand>
        <name>ATP</name>
        <dbReference type="ChEBI" id="CHEBI:30616"/>
    </ligand>
</feature>
<dbReference type="Pfam" id="PF01812">
    <property type="entry name" value="5-FTHF_cyc-lig"/>
    <property type="match status" value="1"/>
</dbReference>
<organism evidence="6 7">
    <name type="scientific">Paenibacillus oceani</name>
    <dbReference type="NCBI Taxonomy" id="2772510"/>
    <lineage>
        <taxon>Bacteria</taxon>
        <taxon>Bacillati</taxon>
        <taxon>Bacillota</taxon>
        <taxon>Bacilli</taxon>
        <taxon>Bacillales</taxon>
        <taxon>Paenibacillaceae</taxon>
        <taxon>Paenibacillus</taxon>
    </lineage>
</organism>
<keyword evidence="3 4" id="KW-0067">ATP-binding</keyword>
<keyword evidence="6" id="KW-0436">Ligase</keyword>
<keyword evidence="5" id="KW-0460">Magnesium</keyword>
<name>A0A927CBU1_9BACL</name>
<comment type="similarity">
    <text evidence="1 5">Belongs to the 5-formyltetrahydrofolate cyclo-ligase family.</text>
</comment>
<dbReference type="GO" id="GO:0035999">
    <property type="term" value="P:tetrahydrofolate interconversion"/>
    <property type="evidence" value="ECO:0007669"/>
    <property type="project" value="TreeGrafter"/>
</dbReference>
<dbReference type="NCBIfam" id="TIGR02727">
    <property type="entry name" value="MTHFS_bact"/>
    <property type="match status" value="1"/>
</dbReference>
<reference evidence="6" key="1">
    <citation type="submission" date="2020-09" db="EMBL/GenBank/DDBJ databases">
        <title>A novel bacterium of genus Paenibacillus, isolated from South China Sea.</title>
        <authorList>
            <person name="Huang H."/>
            <person name="Mo K."/>
            <person name="Hu Y."/>
        </authorList>
    </citation>
    <scope>NUCLEOTIDE SEQUENCE</scope>
    <source>
        <strain evidence="6">IB182363</strain>
    </source>
</reference>
<dbReference type="SUPFAM" id="SSF100950">
    <property type="entry name" value="NagB/RpiA/CoA transferase-like"/>
    <property type="match status" value="1"/>
</dbReference>
<dbReference type="GO" id="GO:0046872">
    <property type="term" value="F:metal ion binding"/>
    <property type="evidence" value="ECO:0007669"/>
    <property type="project" value="UniProtKB-KW"/>
</dbReference>
<dbReference type="InterPro" id="IPR024185">
    <property type="entry name" value="FTHF_cligase-like_sf"/>
</dbReference>
<dbReference type="GO" id="GO:0009396">
    <property type="term" value="P:folic acid-containing compound biosynthetic process"/>
    <property type="evidence" value="ECO:0007669"/>
    <property type="project" value="TreeGrafter"/>
</dbReference>
<dbReference type="InterPro" id="IPR037171">
    <property type="entry name" value="NagB/RpiA_transferase-like"/>
</dbReference>
<proteinExistence type="inferred from homology"/>
<dbReference type="PIRSF" id="PIRSF006806">
    <property type="entry name" value="FTHF_cligase"/>
    <property type="match status" value="1"/>
</dbReference>
<evidence type="ECO:0000256" key="4">
    <source>
        <dbReference type="PIRSR" id="PIRSR006806-1"/>
    </source>
</evidence>
<evidence type="ECO:0000256" key="5">
    <source>
        <dbReference type="RuleBase" id="RU361279"/>
    </source>
</evidence>
<comment type="catalytic activity">
    <reaction evidence="5">
        <text>(6S)-5-formyl-5,6,7,8-tetrahydrofolate + ATP = (6R)-5,10-methenyltetrahydrofolate + ADP + phosphate</text>
        <dbReference type="Rhea" id="RHEA:10488"/>
        <dbReference type="ChEBI" id="CHEBI:30616"/>
        <dbReference type="ChEBI" id="CHEBI:43474"/>
        <dbReference type="ChEBI" id="CHEBI:57455"/>
        <dbReference type="ChEBI" id="CHEBI:57457"/>
        <dbReference type="ChEBI" id="CHEBI:456216"/>
        <dbReference type="EC" id="6.3.3.2"/>
    </reaction>
</comment>
<feature type="binding site" evidence="4">
    <location>
        <position position="59"/>
    </location>
    <ligand>
        <name>substrate</name>
    </ligand>
</feature>
<protein>
    <recommendedName>
        <fullName evidence="5">5-formyltetrahydrofolate cyclo-ligase</fullName>
        <ecNumber evidence="5">6.3.3.2</ecNumber>
    </recommendedName>
</protein>
<keyword evidence="7" id="KW-1185">Reference proteome</keyword>
<feature type="binding site" evidence="4">
    <location>
        <position position="64"/>
    </location>
    <ligand>
        <name>substrate</name>
    </ligand>
</feature>
<dbReference type="Proteomes" id="UP000639396">
    <property type="component" value="Unassembled WGS sequence"/>
</dbReference>
<dbReference type="Gene3D" id="3.40.50.10420">
    <property type="entry name" value="NagB/RpiA/CoA transferase-like"/>
    <property type="match status" value="1"/>
</dbReference>
<keyword evidence="2 4" id="KW-0547">Nucleotide-binding</keyword>
<dbReference type="GO" id="GO:0030272">
    <property type="term" value="F:5-formyltetrahydrofolate cyclo-ligase activity"/>
    <property type="evidence" value="ECO:0007669"/>
    <property type="project" value="UniProtKB-EC"/>
</dbReference>
<dbReference type="RefSeq" id="WP_190930406.1">
    <property type="nucleotide sequence ID" value="NZ_JACXJA010000033.1"/>
</dbReference>
<dbReference type="EMBL" id="JACXJA010000033">
    <property type="protein sequence ID" value="MBD2864780.1"/>
    <property type="molecule type" value="Genomic_DNA"/>
</dbReference>
<dbReference type="PANTHER" id="PTHR23407">
    <property type="entry name" value="ATPASE INHIBITOR/5-FORMYLTETRAHYDROFOLATE CYCLO-LIGASE"/>
    <property type="match status" value="1"/>
</dbReference>
<dbReference type="EC" id="6.3.3.2" evidence="5"/>
<dbReference type="GO" id="GO:0005524">
    <property type="term" value="F:ATP binding"/>
    <property type="evidence" value="ECO:0007669"/>
    <property type="project" value="UniProtKB-KW"/>
</dbReference>
<evidence type="ECO:0000313" key="7">
    <source>
        <dbReference type="Proteomes" id="UP000639396"/>
    </source>
</evidence>
<evidence type="ECO:0000313" key="6">
    <source>
        <dbReference type="EMBL" id="MBD2864780.1"/>
    </source>
</evidence>
<dbReference type="InterPro" id="IPR002698">
    <property type="entry name" value="FTHF_cligase"/>
</dbReference>
<gene>
    <name evidence="6" type="ORF">IDH45_22625</name>
</gene>